<evidence type="ECO:0000256" key="5">
    <source>
        <dbReference type="ARBA" id="ARBA00022530"/>
    </source>
</evidence>
<evidence type="ECO:0000256" key="16">
    <source>
        <dbReference type="ARBA" id="ARBA00023319"/>
    </source>
</evidence>
<dbReference type="CDD" id="cd00055">
    <property type="entry name" value="EGF_Lam"/>
    <property type="match status" value="6"/>
</dbReference>
<evidence type="ECO:0000256" key="7">
    <source>
        <dbReference type="ARBA" id="ARBA00022729"/>
    </source>
</evidence>
<feature type="domain" description="Ig-like" evidence="21">
    <location>
        <begin position="1293"/>
        <end position="1377"/>
    </location>
</feature>
<comment type="caution">
    <text evidence="23">The sequence shown here is derived from an EMBL/GenBank/DDBJ whole genome shotgun (WGS) entry which is preliminary data.</text>
</comment>
<keyword evidence="15 18" id="KW-0424">Laminin EGF-like domain</keyword>
<gene>
    <name evidence="23" type="ORF">WR25_07473</name>
</gene>
<keyword evidence="13" id="KW-0675">Receptor</keyword>
<keyword evidence="8" id="KW-0677">Repeat</keyword>
<dbReference type="Proteomes" id="UP000218231">
    <property type="component" value="Unassembled WGS sequence"/>
</dbReference>
<dbReference type="InterPro" id="IPR013098">
    <property type="entry name" value="Ig_I-set"/>
</dbReference>
<dbReference type="Gene3D" id="2.60.40.10">
    <property type="entry name" value="Immunoglobulins"/>
    <property type="match status" value="13"/>
</dbReference>
<dbReference type="GO" id="GO:0043025">
    <property type="term" value="C:neuronal cell body"/>
    <property type="evidence" value="ECO:0007669"/>
    <property type="project" value="TreeGrafter"/>
</dbReference>
<dbReference type="SUPFAM" id="SSF57196">
    <property type="entry name" value="EGF/Laminin"/>
    <property type="match status" value="3"/>
</dbReference>
<feature type="domain" description="Laminin EGF-like" evidence="20">
    <location>
        <begin position="431"/>
        <end position="515"/>
    </location>
</feature>
<evidence type="ECO:0000256" key="15">
    <source>
        <dbReference type="ARBA" id="ARBA00023292"/>
    </source>
</evidence>
<name>A0A2A2LRN0_9BILA</name>
<dbReference type="PROSITE" id="PS01209">
    <property type="entry name" value="LDLRA_1"/>
    <property type="match status" value="1"/>
</dbReference>
<protein>
    <recommendedName>
        <fullName evidence="25">Basement membrane proteoglycan</fullName>
    </recommendedName>
</protein>
<dbReference type="InterPro" id="IPR013783">
    <property type="entry name" value="Ig-like_fold"/>
</dbReference>
<keyword evidence="14" id="KW-0325">Glycoprotein</keyword>
<dbReference type="InterPro" id="IPR050958">
    <property type="entry name" value="Cell_Adh-Cytoskel_Orgn"/>
</dbReference>
<keyword evidence="5" id="KW-0272">Extracellular matrix</keyword>
<evidence type="ECO:0000256" key="1">
    <source>
        <dbReference type="ARBA" id="ARBA00004167"/>
    </source>
</evidence>
<dbReference type="CDD" id="cd00112">
    <property type="entry name" value="LDLa"/>
    <property type="match status" value="1"/>
</dbReference>
<dbReference type="PROSITE" id="PS51115">
    <property type="entry name" value="LAMININ_IVA"/>
    <property type="match status" value="2"/>
</dbReference>
<feature type="disulfide bond" evidence="18">
    <location>
        <begin position="486"/>
        <end position="495"/>
    </location>
</feature>
<keyword evidence="12 18" id="KW-1015">Disulfide bond</keyword>
<dbReference type="Gene3D" id="2.10.25.10">
    <property type="entry name" value="Laminin"/>
    <property type="match status" value="4"/>
</dbReference>
<dbReference type="PANTHER" id="PTHR45080">
    <property type="entry name" value="CONTACTIN 5"/>
    <property type="match status" value="1"/>
</dbReference>
<dbReference type="SMART" id="SM00192">
    <property type="entry name" value="LDLa"/>
    <property type="match status" value="1"/>
</dbReference>
<dbReference type="InterPro" id="IPR036179">
    <property type="entry name" value="Ig-like_dom_sf"/>
</dbReference>
<comment type="subcellular location">
    <subcellularLocation>
        <location evidence="3">Endomembrane system</location>
    </subcellularLocation>
    <subcellularLocation>
        <location evidence="1">Membrane</location>
        <topology evidence="1">Single-pass membrane protein</topology>
    </subcellularLocation>
    <subcellularLocation>
        <location evidence="2">Secreted</location>
        <location evidence="2">Extracellular space</location>
        <location evidence="2">Extracellular matrix</location>
        <location evidence="2">Basement membrane</location>
    </subcellularLocation>
</comment>
<proteinExistence type="predicted"/>
<dbReference type="FunFam" id="2.10.25.10:FF:000552">
    <property type="entry name" value="Basement membrane proteoglycan"/>
    <property type="match status" value="1"/>
</dbReference>
<dbReference type="STRING" id="2018661.A0A2A2LRN0"/>
<dbReference type="SUPFAM" id="SSF48726">
    <property type="entry name" value="Immunoglobulin"/>
    <property type="match status" value="13"/>
</dbReference>
<dbReference type="SMART" id="SM00181">
    <property type="entry name" value="EGF"/>
    <property type="match status" value="4"/>
</dbReference>
<dbReference type="GO" id="GO:0007156">
    <property type="term" value="P:homophilic cell adhesion via plasma membrane adhesion molecules"/>
    <property type="evidence" value="ECO:0007669"/>
    <property type="project" value="TreeGrafter"/>
</dbReference>
<feature type="domain" description="Ig-like" evidence="21">
    <location>
        <begin position="1107"/>
        <end position="1194"/>
    </location>
</feature>
<feature type="domain" description="Ig-like" evidence="21">
    <location>
        <begin position="1762"/>
        <end position="1842"/>
    </location>
</feature>
<sequence>MYHEISKDQIKCGISAATSPGDVCKSTEFKCHDGQQCVPSSFHCDGTNDCRDGSDEIGCVQPTVVEPPETNKQVPVGSTFSLSCKAVAVPEPYINWRLNWGPVCEPPRCVQTSEAGYGVLTVNNAQPIDQGAYTCEAINVKGRVLATPDCIVRIVDLPAPTAPYVPPPTLPPVTYPPARCDVRGSVQAYADSYGRCECKTMVTGASCDQCRPGAYHLSEKSPQGCLKCFCFGVTDQCRSSDWHRTKERLEFNNDAEGVVISDMEERNIEQNPQFQFLKTGYLTYQDSGSGSHTKYWRLPQRFLGDKVTAYGGKMEFELEFSGSGALVREPMVVLKGNQNILVHKIRNPDSVLRSDSPIRITVETYETNYEQLNGSPATREDLMMVLADLDAFLIRATHAQDQRSSSLGDVSWEIAVDRRTPDGLALEVEQCICPPGYKGTSCEDCAPGYERSGQGPYLGTCVPVRQRPQQACGTGAQPSSGQRCECKPLTTGPNCDQCAPRSFYMSPNNPQGCIPCFCSGVAEQCQSSNYQRKTVDISYHRGDRDQLALTSSDHRQPFSPPSPAYVSGQSIDFSSFHEANGQTLYWKLPEKFLGNKVTAYGGTLKFTFKYNGDGRNNQDPHVILRGNDITLQYTHREQTQSDRENTIEFKILEDKFQRVDGQRATREHLLMALADLDTLLIKATYIDDCAQSSLLSVSLEYAEPYGGGPSALEVEQCVCPQGYIGTSCEDCAPGYARTGGGLYLGLCEKCECHGHANQCHKEYGHCLDCQHNTEGDRCERCKPGFAGDARRGTPNDCQPAATRAPCQCYNHSPRGCDSFGRCLLCEHNTEGMHCERCKKGYYGDATKGTPYDCQPCPCPGASECYLEADGQVVCRNCPAGFTGRLCNECAPGYTKSSNPSGRVCEPIGQIDPGQRTYIGGQANIQQVGQPLRVRIDDPKFQLVSPGRTIRWLCRVAGDLAETARLEWSKVGQTELPDRAHVHGGTLTIYDVQPGDEGQYRCTATTDRRCSSTGGQPPQPVVDPPHTVVDEGDSATVRCWVPGIPDCQITWHKEHIGGSLPHGAYQMGNALKIPRAEMKHAGRYICTAVNHYGIGQSPPAVIEVRRKPMEVKVDPITQTVNPGDPARIRCWVPGNPDAKLTWSRPGGAPLPNGVMQNRGILQIPRTTQAETGQYICTAEPPRGGPPMEGPPATINLRHPGAGPQIDPHTQTVEVDTPAQFKCWVPGNPQARLRWSRVDGRPLPRGAVDRDGFLKIDKTKLEDAGEYICHATDTATGQEQPSPVGTLHVKSPLSPQIDPKHQTVQEGTPSRIRCWVPGNPNAQLSFRRADGSELNSAAKQQSGTLSIPETQTSDEGQYICTATDPQTGQTADSEPGTIQVTKQGEPPRPVATPPLHQTKPGTEVRFHCDPHSSTPARIKWGYRDADSPLPEGVREEGDQLIVESASEELDGEFFCSATNDFGTGVSNPVKVEVTEEEIPPTARVEPRIWNGKPGEKHQFVCITTGSPTPEITWTGPDGSPLPHDVTPLEPNILDFANGRQELNGDYTCTAKNTVGEASDHGTGLIGDTIEITIEPSRKKFVFVVGDPVNIKCKAKGDPDPEVEWLHDPGPERGDLPEDFKPITISEQIIKHPSIGLGNAGVYTCRAQNRFATVEKEIYIQVVEPHKIATISILGGASQWFDQGETGELVCAATGSSLVDRIEWVKVDDQLPTDVEEHNEPGVLHFNNFKKSYAGEYECRGYRNDQLIATAKVEVHATGDNADVPKVTIDPPKVRVINKGESTVLKCNVEGEGNDVFWWRTVNKTDARIIGTEPDWSISNADEADGGTYYCTDEFSNFETNREITHVVVRHQSPNGAKEGAGFKWTQLRDGSVIRHGEKQTLEIRNADPDNDFGIYKCDVEDENSNTIESAYTAVTIGRGEGANNAVDNQFEEKSDATFNCPIYYVPGAKVEWTRDGGELPDNAHPNGNKIEIKDFDENSAGLYSCKVSTQERVVEGYVNAQLFVPDTIIQVMLEVSNETVSVGDRAWIDCKVTGDPDAAITWSKEGSDELPSNTQVVGGRIQFTDVTEENSGVYHCTAKTKAGSLEARSALNVGPSSSKRKRKHSGRRNGGHHGANRHRRRRTHANHHGHGNRLLSSEQKHHSNTFGTWFSS</sequence>
<dbReference type="InterPro" id="IPR007110">
    <property type="entry name" value="Ig-like_dom"/>
</dbReference>
<evidence type="ECO:0000256" key="3">
    <source>
        <dbReference type="ARBA" id="ARBA00004308"/>
    </source>
</evidence>
<keyword evidence="4" id="KW-0964">Secreted</keyword>
<accession>A0A2A2LRN0</accession>
<feature type="compositionally biased region" description="Basic residues" evidence="19">
    <location>
        <begin position="2096"/>
        <end position="2129"/>
    </location>
</feature>
<evidence type="ECO:0000256" key="12">
    <source>
        <dbReference type="ARBA" id="ARBA00023157"/>
    </source>
</evidence>
<dbReference type="PROSITE" id="PS50068">
    <property type="entry name" value="LDLRA_2"/>
    <property type="match status" value="1"/>
</dbReference>
<organism evidence="23 24">
    <name type="scientific">Diploscapter pachys</name>
    <dbReference type="NCBI Taxonomy" id="2018661"/>
    <lineage>
        <taxon>Eukaryota</taxon>
        <taxon>Metazoa</taxon>
        <taxon>Ecdysozoa</taxon>
        <taxon>Nematoda</taxon>
        <taxon>Chromadorea</taxon>
        <taxon>Rhabditida</taxon>
        <taxon>Rhabditina</taxon>
        <taxon>Rhabditomorpha</taxon>
        <taxon>Rhabditoidea</taxon>
        <taxon>Rhabditidae</taxon>
        <taxon>Diploscapter</taxon>
    </lineage>
</organism>
<feature type="domain" description="Ig-like" evidence="21">
    <location>
        <begin position="1017"/>
        <end position="1102"/>
    </location>
</feature>
<dbReference type="GO" id="GO:0012505">
    <property type="term" value="C:endomembrane system"/>
    <property type="evidence" value="ECO:0007669"/>
    <property type="project" value="UniProtKB-SubCell"/>
</dbReference>
<evidence type="ECO:0000313" key="24">
    <source>
        <dbReference type="Proteomes" id="UP000218231"/>
    </source>
</evidence>
<evidence type="ECO:0000256" key="2">
    <source>
        <dbReference type="ARBA" id="ARBA00004302"/>
    </source>
</evidence>
<dbReference type="PROSITE" id="PS00022">
    <property type="entry name" value="EGF_1"/>
    <property type="match status" value="1"/>
</dbReference>
<feature type="domain" description="Ig-like" evidence="21">
    <location>
        <begin position="2003"/>
        <end position="2090"/>
    </location>
</feature>
<feature type="disulfide bond" evidence="18">
    <location>
        <begin position="769"/>
        <end position="778"/>
    </location>
</feature>
<feature type="disulfide bond" evidence="17">
    <location>
        <begin position="44"/>
        <end position="59"/>
    </location>
</feature>
<dbReference type="FunFam" id="2.60.40.10:FF:001694">
    <property type="entry name" value="Basement membrane proteoglycan"/>
    <property type="match status" value="1"/>
</dbReference>
<feature type="domain" description="Ig-like" evidence="21">
    <location>
        <begin position="930"/>
        <end position="1011"/>
    </location>
</feature>
<evidence type="ECO:0000256" key="13">
    <source>
        <dbReference type="ARBA" id="ARBA00023170"/>
    </source>
</evidence>
<feature type="domain" description="Ig-like" evidence="21">
    <location>
        <begin position="62"/>
        <end position="146"/>
    </location>
</feature>
<dbReference type="Pfam" id="PF07679">
    <property type="entry name" value="I-set"/>
    <property type="match status" value="3"/>
</dbReference>
<keyword evidence="16" id="KW-0393">Immunoglobulin domain</keyword>
<feature type="domain" description="Ig-like" evidence="21">
    <location>
        <begin position="1478"/>
        <end position="1570"/>
    </location>
</feature>
<evidence type="ECO:0000256" key="14">
    <source>
        <dbReference type="ARBA" id="ARBA00023180"/>
    </source>
</evidence>
<dbReference type="Pfam" id="PF00053">
    <property type="entry name" value="EGF_laminin"/>
    <property type="match status" value="4"/>
</dbReference>
<reference evidence="23 24" key="1">
    <citation type="journal article" date="2017" name="Curr. Biol.">
        <title>Genome architecture and evolution of a unichromosomal asexual nematode.</title>
        <authorList>
            <person name="Fradin H."/>
            <person name="Zegar C."/>
            <person name="Gutwein M."/>
            <person name="Lucas J."/>
            <person name="Kovtun M."/>
            <person name="Corcoran D."/>
            <person name="Baugh L.R."/>
            <person name="Kiontke K."/>
            <person name="Gunsalus K."/>
            <person name="Fitch D.H."/>
            <person name="Piano F."/>
        </authorList>
    </citation>
    <scope>NUCLEOTIDE SEQUENCE [LARGE SCALE GENOMIC DNA]</scope>
    <source>
        <strain evidence="23">PF1309</strain>
    </source>
</reference>
<dbReference type="EMBL" id="LIAE01006486">
    <property type="protein sequence ID" value="PAV88884.1"/>
    <property type="molecule type" value="Genomic_DNA"/>
</dbReference>
<dbReference type="PROSITE" id="PS50835">
    <property type="entry name" value="IG_LIKE"/>
    <property type="match status" value="13"/>
</dbReference>
<dbReference type="SMART" id="SM00408">
    <property type="entry name" value="IGc2"/>
    <property type="match status" value="13"/>
</dbReference>
<feature type="region of interest" description="Disordered" evidence="19">
    <location>
        <begin position="2085"/>
        <end position="2150"/>
    </location>
</feature>
<dbReference type="GO" id="GO:0008046">
    <property type="term" value="F:axon guidance receptor activity"/>
    <property type="evidence" value="ECO:0007669"/>
    <property type="project" value="TreeGrafter"/>
</dbReference>
<dbReference type="GO" id="GO:0005886">
    <property type="term" value="C:plasma membrane"/>
    <property type="evidence" value="ECO:0007669"/>
    <property type="project" value="TreeGrafter"/>
</dbReference>
<keyword evidence="7" id="KW-0732">Signal</keyword>
<dbReference type="InterPro" id="IPR003599">
    <property type="entry name" value="Ig_sub"/>
</dbReference>
<evidence type="ECO:0000259" key="22">
    <source>
        <dbReference type="PROSITE" id="PS51115"/>
    </source>
</evidence>
<dbReference type="PROSITE" id="PS01248">
    <property type="entry name" value="EGF_LAM_1"/>
    <property type="match status" value="3"/>
</dbReference>
<keyword evidence="6" id="KW-0812">Transmembrane</keyword>
<evidence type="ECO:0000256" key="6">
    <source>
        <dbReference type="ARBA" id="ARBA00022692"/>
    </source>
</evidence>
<dbReference type="FunFam" id="4.10.400.10:FF:000045">
    <property type="entry name" value="Low-density lipoprotein receptor-related protein 2"/>
    <property type="match status" value="1"/>
</dbReference>
<dbReference type="InterPro" id="IPR002172">
    <property type="entry name" value="LDrepeatLR_classA_rpt"/>
</dbReference>
<dbReference type="InterPro" id="IPR056863">
    <property type="entry name" value="LMN_ATRN_NET-like_EGF"/>
</dbReference>
<dbReference type="SUPFAM" id="SSF57424">
    <property type="entry name" value="LDL receptor-like module"/>
    <property type="match status" value="1"/>
</dbReference>
<dbReference type="PROSITE" id="PS50027">
    <property type="entry name" value="EGF_LAM_2"/>
    <property type="match status" value="3"/>
</dbReference>
<keyword evidence="11" id="KW-0472">Membrane</keyword>
<evidence type="ECO:0000256" key="11">
    <source>
        <dbReference type="ARBA" id="ARBA00023136"/>
    </source>
</evidence>
<feature type="domain" description="Laminin IV type A" evidence="22">
    <location>
        <begin position="542"/>
        <end position="716"/>
    </location>
</feature>
<comment type="caution">
    <text evidence="18">Lacks conserved residue(s) required for the propagation of feature annotation.</text>
</comment>
<evidence type="ECO:0000256" key="9">
    <source>
        <dbReference type="ARBA" id="ARBA00022869"/>
    </source>
</evidence>
<dbReference type="SMART" id="SM00180">
    <property type="entry name" value="EGF_Lam"/>
    <property type="match status" value="6"/>
</dbReference>
<feature type="domain" description="Ig-like" evidence="21">
    <location>
        <begin position="1385"/>
        <end position="1470"/>
    </location>
</feature>
<dbReference type="Pfam" id="PF13927">
    <property type="entry name" value="Ig_3"/>
    <property type="match status" value="7"/>
</dbReference>
<dbReference type="Gene3D" id="4.10.400.10">
    <property type="entry name" value="Low-density Lipoprotein Receptor"/>
    <property type="match status" value="1"/>
</dbReference>
<evidence type="ECO:0000313" key="23">
    <source>
        <dbReference type="EMBL" id="PAV88884.1"/>
    </source>
</evidence>
<dbReference type="OrthoDB" id="10055367at2759"/>
<evidence type="ECO:0000256" key="19">
    <source>
        <dbReference type="SAM" id="MobiDB-lite"/>
    </source>
</evidence>
<dbReference type="InterPro" id="IPR023415">
    <property type="entry name" value="LDLR_class-A_CS"/>
</dbReference>
<dbReference type="InterPro" id="IPR000034">
    <property type="entry name" value="Laminin_IV"/>
</dbReference>
<dbReference type="Pfam" id="PF24973">
    <property type="entry name" value="EGF_LMN_ATRN"/>
    <property type="match status" value="2"/>
</dbReference>
<evidence type="ECO:0000259" key="20">
    <source>
        <dbReference type="PROSITE" id="PS50027"/>
    </source>
</evidence>
<keyword evidence="24" id="KW-1185">Reference proteome</keyword>
<evidence type="ECO:0000256" key="18">
    <source>
        <dbReference type="PROSITE-ProRule" id="PRU00460"/>
    </source>
</evidence>
<dbReference type="FunFam" id="2.10.25.10:FF:000106">
    <property type="entry name" value="Heparan sulfate proteoglycan 2"/>
    <property type="match status" value="1"/>
</dbReference>
<dbReference type="FunFam" id="2.60.40.10:FF:000637">
    <property type="entry name" value="Basement membrane proteoglycan"/>
    <property type="match status" value="3"/>
</dbReference>
<evidence type="ECO:0000256" key="10">
    <source>
        <dbReference type="ARBA" id="ARBA00022989"/>
    </source>
</evidence>
<dbReference type="SMART" id="SM00409">
    <property type="entry name" value="IG"/>
    <property type="match status" value="13"/>
</dbReference>
<dbReference type="GO" id="GO:0050808">
    <property type="term" value="P:synapse organization"/>
    <property type="evidence" value="ECO:0007669"/>
    <property type="project" value="TreeGrafter"/>
</dbReference>
<dbReference type="GO" id="GO:0030424">
    <property type="term" value="C:axon"/>
    <property type="evidence" value="ECO:0007669"/>
    <property type="project" value="TreeGrafter"/>
</dbReference>
<keyword evidence="9" id="KW-0084">Basement membrane</keyword>
<dbReference type="InterPro" id="IPR000742">
    <property type="entry name" value="EGF"/>
</dbReference>
<feature type="region of interest" description="Disordered" evidence="19">
    <location>
        <begin position="1362"/>
        <end position="1410"/>
    </location>
</feature>
<dbReference type="Pfam" id="PF00057">
    <property type="entry name" value="Ldl_recept_a"/>
    <property type="match status" value="1"/>
</dbReference>
<dbReference type="Pfam" id="PF00052">
    <property type="entry name" value="Laminin_B"/>
    <property type="match status" value="2"/>
</dbReference>
<dbReference type="Gene3D" id="2.170.300.10">
    <property type="entry name" value="Tie2 ligand-binding domain superfamily"/>
    <property type="match status" value="1"/>
</dbReference>
<feature type="disulfide bond" evidence="18">
    <location>
        <begin position="825"/>
        <end position="834"/>
    </location>
</feature>
<evidence type="ECO:0000259" key="21">
    <source>
        <dbReference type="PROSITE" id="PS50835"/>
    </source>
</evidence>
<feature type="domain" description="Ig-like" evidence="21">
    <location>
        <begin position="1930"/>
        <end position="1993"/>
    </location>
</feature>
<dbReference type="InterPro" id="IPR003598">
    <property type="entry name" value="Ig_sub2"/>
</dbReference>
<dbReference type="PANTHER" id="PTHR45080:SF8">
    <property type="entry name" value="IG-LIKE DOMAIN-CONTAINING PROTEIN"/>
    <property type="match status" value="1"/>
</dbReference>
<evidence type="ECO:0000256" key="4">
    <source>
        <dbReference type="ARBA" id="ARBA00022525"/>
    </source>
</evidence>
<dbReference type="GO" id="GO:0005604">
    <property type="term" value="C:basement membrane"/>
    <property type="evidence" value="ECO:0007669"/>
    <property type="project" value="UniProtKB-SubCell"/>
</dbReference>
<feature type="domain" description="Laminin EGF-like" evidence="20">
    <location>
        <begin position="750"/>
        <end position="799"/>
    </location>
</feature>
<feature type="domain" description="Ig-like" evidence="21">
    <location>
        <begin position="1573"/>
        <end position="1658"/>
    </location>
</feature>
<evidence type="ECO:0000256" key="17">
    <source>
        <dbReference type="PROSITE-ProRule" id="PRU00124"/>
    </source>
</evidence>
<dbReference type="SMART" id="SM00281">
    <property type="entry name" value="LamB"/>
    <property type="match status" value="2"/>
</dbReference>
<evidence type="ECO:0008006" key="25">
    <source>
        <dbReference type="Google" id="ProtNLM"/>
    </source>
</evidence>
<feature type="domain" description="Laminin IV type A" evidence="22">
    <location>
        <begin position="253"/>
        <end position="430"/>
    </location>
</feature>
<evidence type="ECO:0000256" key="8">
    <source>
        <dbReference type="ARBA" id="ARBA00022737"/>
    </source>
</evidence>
<dbReference type="InterPro" id="IPR036055">
    <property type="entry name" value="LDL_receptor-like_sf"/>
</dbReference>
<feature type="domain" description="Laminin EGF-like" evidence="20">
    <location>
        <begin position="806"/>
        <end position="855"/>
    </location>
</feature>
<keyword evidence="10" id="KW-1133">Transmembrane helix</keyword>
<feature type="domain" description="Ig-like" evidence="21">
    <location>
        <begin position="1662"/>
        <end position="1737"/>
    </location>
</feature>
<feature type="compositionally biased region" description="Polar residues" evidence="19">
    <location>
        <begin position="1362"/>
        <end position="1380"/>
    </location>
</feature>
<dbReference type="InterPro" id="IPR002049">
    <property type="entry name" value="LE_dom"/>
</dbReference>
<feature type="domain" description="Ig-like" evidence="21">
    <location>
        <begin position="1202"/>
        <end position="1283"/>
    </location>
</feature>